<name>A0A1M5HWQ4_9FLAO</name>
<organism evidence="1 2">
    <name type="scientific">Chryseobacterium arachidis</name>
    <dbReference type="NCBI Taxonomy" id="1416778"/>
    <lineage>
        <taxon>Bacteria</taxon>
        <taxon>Pseudomonadati</taxon>
        <taxon>Bacteroidota</taxon>
        <taxon>Flavobacteriia</taxon>
        <taxon>Flavobacteriales</taxon>
        <taxon>Weeksellaceae</taxon>
        <taxon>Chryseobacterium group</taxon>
        <taxon>Chryseobacterium</taxon>
    </lineage>
</organism>
<dbReference type="EMBL" id="FQUT01000011">
    <property type="protein sequence ID" value="SHG20411.1"/>
    <property type="molecule type" value="Genomic_DNA"/>
</dbReference>
<dbReference type="STRING" id="1416778.SAMN05443633_11198"/>
<keyword evidence="2" id="KW-1185">Reference proteome</keyword>
<evidence type="ECO:0000313" key="2">
    <source>
        <dbReference type="Proteomes" id="UP000184518"/>
    </source>
</evidence>
<gene>
    <name evidence="1" type="ORF">SAMN05443633_11198</name>
</gene>
<proteinExistence type="predicted"/>
<reference evidence="2" key="1">
    <citation type="submission" date="2016-11" db="EMBL/GenBank/DDBJ databases">
        <authorList>
            <person name="Varghese N."/>
            <person name="Submissions S."/>
        </authorList>
    </citation>
    <scope>NUCLEOTIDE SEQUENCE [LARGE SCALE GENOMIC DNA]</scope>
    <source>
        <strain evidence="2">DSM 27619</strain>
    </source>
</reference>
<dbReference type="AlphaFoldDB" id="A0A1M5HWQ4"/>
<accession>A0A1M5HWQ4</accession>
<sequence>MSYERLVPKLKDLELISLVLTDESMGVDSENHIFRYLSDTLEQK</sequence>
<evidence type="ECO:0000313" key="1">
    <source>
        <dbReference type="EMBL" id="SHG20411.1"/>
    </source>
</evidence>
<protein>
    <submittedName>
        <fullName evidence="1">Uncharacterized protein</fullName>
    </submittedName>
</protein>
<dbReference type="Proteomes" id="UP000184518">
    <property type="component" value="Unassembled WGS sequence"/>
</dbReference>